<evidence type="ECO:0000313" key="1">
    <source>
        <dbReference type="EMBL" id="OLP04464.1"/>
    </source>
</evidence>
<protein>
    <submittedName>
        <fullName evidence="1">Uncharacterized protein</fullName>
    </submittedName>
</protein>
<dbReference type="AlphaFoldDB" id="A0A1Q8Y905"/>
<dbReference type="Proteomes" id="UP000185911">
    <property type="component" value="Unassembled WGS sequence"/>
</dbReference>
<dbReference type="EMBL" id="MSYM01000020">
    <property type="protein sequence ID" value="OLP04464.1"/>
    <property type="molecule type" value="Genomic_DNA"/>
</dbReference>
<name>A0A1Q8Y905_9BURK</name>
<keyword evidence="2" id="KW-1185">Reference proteome</keyword>
<gene>
    <name evidence="1" type="ORF">BLL52_4307</name>
</gene>
<evidence type="ECO:0000313" key="2">
    <source>
        <dbReference type="Proteomes" id="UP000185911"/>
    </source>
</evidence>
<accession>A0A1Q8Y905</accession>
<reference evidence="1 2" key="1">
    <citation type="submission" date="2017-01" db="EMBL/GenBank/DDBJ databases">
        <title>Genome sequence of Rhodoferax antarcticus ANT.BR, a psychrophilic purple nonsulfur bacterium from an Antarctic microbial mat.</title>
        <authorList>
            <person name="Baker J."/>
            <person name="Riester C."/>
            <person name="Skinner B."/>
            <person name="Newell A."/>
            <person name="Swingley W."/>
            <person name="Madigan M."/>
            <person name="Jung D."/>
            <person name="Asao M."/>
            <person name="Chen M."/>
            <person name="Loughlin P."/>
            <person name="Pan H."/>
            <person name="Lin S."/>
            <person name="Li N."/>
            <person name="Shaw J."/>
            <person name="Prado M."/>
            <person name="Sherman C."/>
            <person name="Li X."/>
            <person name="Tang J."/>
            <person name="Blankenship R."/>
            <person name="Zhao T."/>
            <person name="Touchman J."/>
            <person name="Sattley M."/>
        </authorList>
    </citation>
    <scope>NUCLEOTIDE SEQUENCE [LARGE SCALE GENOMIC DNA]</scope>
    <source>
        <strain evidence="1 2">ANT.BR</strain>
    </source>
</reference>
<proteinExistence type="predicted"/>
<comment type="caution">
    <text evidence="1">The sequence shown here is derived from an EMBL/GenBank/DDBJ whole genome shotgun (WGS) entry which is preliminary data.</text>
</comment>
<sequence>MLFLNPVCCWITDHLADESCLGWLVRSHQAGQAAVSS</sequence>
<organism evidence="1 2">
    <name type="scientific">Rhodoferax antarcticus ANT.BR</name>
    <dbReference type="NCBI Taxonomy" id="1111071"/>
    <lineage>
        <taxon>Bacteria</taxon>
        <taxon>Pseudomonadati</taxon>
        <taxon>Pseudomonadota</taxon>
        <taxon>Betaproteobacteria</taxon>
        <taxon>Burkholderiales</taxon>
        <taxon>Comamonadaceae</taxon>
        <taxon>Rhodoferax</taxon>
    </lineage>
</organism>